<gene>
    <name evidence="3" type="ordered locus">Deipe_2284</name>
</gene>
<organism evidence="3 4">
    <name type="scientific">Deinococcus peraridilitoris (strain DSM 19664 / LMG 22246 / CIP 109416 / KR-200)</name>
    <dbReference type="NCBI Taxonomy" id="937777"/>
    <lineage>
        <taxon>Bacteria</taxon>
        <taxon>Thermotogati</taxon>
        <taxon>Deinococcota</taxon>
        <taxon>Deinococci</taxon>
        <taxon>Deinococcales</taxon>
        <taxon>Deinococcaceae</taxon>
        <taxon>Deinococcus</taxon>
    </lineage>
</organism>
<dbReference type="Pfam" id="PF13556">
    <property type="entry name" value="HTH_30"/>
    <property type="match status" value="1"/>
</dbReference>
<accession>L0A413</accession>
<sequence>MLPTLHEILDLPAFAGAEVLTGHGQLSQRVTWVHVSEVLDAHRFLSGGELLVSTGLELANADPHARVGFLHAIAQGGAHGLVLELVRGLRELPPEMTQAARLLDFPVVVFRSEVRFADLTKAAHARILRPSEEGGEEGGLQPVLAALLETGRAEAFLQAQLGPLLRLPLRPRATLISTLDALLMTHWSVAEVARKLGVRRQTVYYRLEQIRGMLGDLEDPRRHVALSLALELCRGDSRAVDFLQGGTLYRDTLNKDTLDRETLDRLSLEERLRSP</sequence>
<dbReference type="PANTHER" id="PTHR33744">
    <property type="entry name" value="CARBOHYDRATE DIACID REGULATOR"/>
    <property type="match status" value="1"/>
</dbReference>
<dbReference type="PATRIC" id="fig|937777.3.peg.2285"/>
<dbReference type="Gene3D" id="1.10.10.2840">
    <property type="entry name" value="PucR C-terminal helix-turn-helix domain"/>
    <property type="match status" value="1"/>
</dbReference>
<protein>
    <submittedName>
        <fullName evidence="3">Transcriptional regulator, Fis family</fullName>
    </submittedName>
</protein>
<dbReference type="OrthoDB" id="143422at2"/>
<evidence type="ECO:0000313" key="4">
    <source>
        <dbReference type="Proteomes" id="UP000010467"/>
    </source>
</evidence>
<evidence type="ECO:0000259" key="1">
    <source>
        <dbReference type="Pfam" id="PF07905"/>
    </source>
</evidence>
<dbReference type="eggNOG" id="COG2508">
    <property type="taxonomic scope" value="Bacteria"/>
</dbReference>
<dbReference type="InterPro" id="IPR025736">
    <property type="entry name" value="PucR_C-HTH_dom"/>
</dbReference>
<feature type="domain" description="Purine catabolism PurC-like" evidence="1">
    <location>
        <begin position="7"/>
        <end position="127"/>
    </location>
</feature>
<evidence type="ECO:0000259" key="2">
    <source>
        <dbReference type="Pfam" id="PF13556"/>
    </source>
</evidence>
<proteinExistence type="predicted"/>
<feature type="domain" description="PucR C-terminal helix-turn-helix" evidence="2">
    <location>
        <begin position="175"/>
        <end position="231"/>
    </location>
</feature>
<dbReference type="InterPro" id="IPR051448">
    <property type="entry name" value="CdaR-like_regulators"/>
</dbReference>
<dbReference type="Proteomes" id="UP000010467">
    <property type="component" value="Chromosome"/>
</dbReference>
<dbReference type="AlphaFoldDB" id="L0A413"/>
<dbReference type="EMBL" id="CP003382">
    <property type="protein sequence ID" value="AFZ67765.1"/>
    <property type="molecule type" value="Genomic_DNA"/>
</dbReference>
<dbReference type="HOGENOM" id="CLU_1174307_0_0_0"/>
<dbReference type="InterPro" id="IPR012914">
    <property type="entry name" value="PucR_dom"/>
</dbReference>
<dbReference type="Pfam" id="PF07905">
    <property type="entry name" value="PucR"/>
    <property type="match status" value="1"/>
</dbReference>
<dbReference type="RefSeq" id="WP_015236068.1">
    <property type="nucleotide sequence ID" value="NC_019793.1"/>
</dbReference>
<name>L0A413_DEIPD</name>
<dbReference type="KEGG" id="dpd:Deipe_2284"/>
<evidence type="ECO:0000313" key="3">
    <source>
        <dbReference type="EMBL" id="AFZ67765.1"/>
    </source>
</evidence>
<reference evidence="4" key="1">
    <citation type="submission" date="2012-03" db="EMBL/GenBank/DDBJ databases">
        <title>Complete sequence of chromosome of Deinococcus peraridilitoris DSM 19664.</title>
        <authorList>
            <person name="Lucas S."/>
            <person name="Copeland A."/>
            <person name="Lapidus A."/>
            <person name="Glavina del Rio T."/>
            <person name="Dalin E."/>
            <person name="Tice H."/>
            <person name="Bruce D."/>
            <person name="Goodwin L."/>
            <person name="Pitluck S."/>
            <person name="Peters L."/>
            <person name="Mikhailova N."/>
            <person name="Lu M."/>
            <person name="Kyrpides N."/>
            <person name="Mavromatis K."/>
            <person name="Ivanova N."/>
            <person name="Brettin T."/>
            <person name="Detter J.C."/>
            <person name="Han C."/>
            <person name="Larimer F."/>
            <person name="Land M."/>
            <person name="Hauser L."/>
            <person name="Markowitz V."/>
            <person name="Cheng J.-F."/>
            <person name="Hugenholtz P."/>
            <person name="Woyke T."/>
            <person name="Wu D."/>
            <person name="Pukall R."/>
            <person name="Steenblock K."/>
            <person name="Brambilla E."/>
            <person name="Klenk H.-P."/>
            <person name="Eisen J.A."/>
        </authorList>
    </citation>
    <scope>NUCLEOTIDE SEQUENCE [LARGE SCALE GENOMIC DNA]</scope>
    <source>
        <strain evidence="4">DSM 19664 / LMG 22246 / CIP 109416 / KR-200</strain>
    </source>
</reference>
<keyword evidence="4" id="KW-1185">Reference proteome</keyword>
<dbReference type="InterPro" id="IPR042070">
    <property type="entry name" value="PucR_C-HTH_sf"/>
</dbReference>
<dbReference type="STRING" id="937777.Deipe_2284"/>
<dbReference type="PANTHER" id="PTHR33744:SF1">
    <property type="entry name" value="DNA-BINDING TRANSCRIPTIONAL ACTIVATOR ADER"/>
    <property type="match status" value="1"/>
</dbReference>